<evidence type="ECO:0000313" key="3">
    <source>
        <dbReference type="Proteomes" id="UP000886653"/>
    </source>
</evidence>
<feature type="chain" id="PRO_5040164245" description="Secreted protein" evidence="1">
    <location>
        <begin position="24"/>
        <end position="107"/>
    </location>
</feature>
<evidence type="ECO:0000256" key="1">
    <source>
        <dbReference type="SAM" id="SignalP"/>
    </source>
</evidence>
<dbReference type="Proteomes" id="UP000886653">
    <property type="component" value="Unassembled WGS sequence"/>
</dbReference>
<protein>
    <recommendedName>
        <fullName evidence="4">Secreted protein</fullName>
    </recommendedName>
</protein>
<accession>A0A9P6NNJ8</accession>
<evidence type="ECO:0000313" key="2">
    <source>
        <dbReference type="EMBL" id="KAG0147409.1"/>
    </source>
</evidence>
<dbReference type="EMBL" id="MU167248">
    <property type="protein sequence ID" value="KAG0147409.1"/>
    <property type="molecule type" value="Genomic_DNA"/>
</dbReference>
<name>A0A9P6NNJ8_9BASI</name>
<keyword evidence="3" id="KW-1185">Reference proteome</keyword>
<comment type="caution">
    <text evidence="2">The sequence shown here is derived from an EMBL/GenBank/DDBJ whole genome shotgun (WGS) entry which is preliminary data.</text>
</comment>
<evidence type="ECO:0008006" key="4">
    <source>
        <dbReference type="Google" id="ProtNLM"/>
    </source>
</evidence>
<organism evidence="2 3">
    <name type="scientific">Cronartium quercuum f. sp. fusiforme G11</name>
    <dbReference type="NCBI Taxonomy" id="708437"/>
    <lineage>
        <taxon>Eukaryota</taxon>
        <taxon>Fungi</taxon>
        <taxon>Dikarya</taxon>
        <taxon>Basidiomycota</taxon>
        <taxon>Pucciniomycotina</taxon>
        <taxon>Pucciniomycetes</taxon>
        <taxon>Pucciniales</taxon>
        <taxon>Coleosporiaceae</taxon>
        <taxon>Cronartium</taxon>
    </lineage>
</organism>
<reference evidence="2" key="1">
    <citation type="submission" date="2013-11" db="EMBL/GenBank/DDBJ databases">
        <title>Genome sequence of the fusiform rust pathogen reveals effectors for host alternation and coevolution with pine.</title>
        <authorList>
            <consortium name="DOE Joint Genome Institute"/>
            <person name="Smith K."/>
            <person name="Pendleton A."/>
            <person name="Kubisiak T."/>
            <person name="Anderson C."/>
            <person name="Salamov A."/>
            <person name="Aerts A."/>
            <person name="Riley R."/>
            <person name="Clum A."/>
            <person name="Lindquist E."/>
            <person name="Ence D."/>
            <person name="Campbell M."/>
            <person name="Kronenberg Z."/>
            <person name="Feau N."/>
            <person name="Dhillon B."/>
            <person name="Hamelin R."/>
            <person name="Burleigh J."/>
            <person name="Smith J."/>
            <person name="Yandell M."/>
            <person name="Nelson C."/>
            <person name="Grigoriev I."/>
            <person name="Davis J."/>
        </authorList>
    </citation>
    <scope>NUCLEOTIDE SEQUENCE</scope>
    <source>
        <strain evidence="2">G11</strain>
    </source>
</reference>
<keyword evidence="1" id="KW-0732">Signal</keyword>
<feature type="signal peptide" evidence="1">
    <location>
        <begin position="1"/>
        <end position="23"/>
    </location>
</feature>
<dbReference type="AlphaFoldDB" id="A0A9P6NNJ8"/>
<gene>
    <name evidence="2" type="ORF">CROQUDRAFT_656145</name>
</gene>
<proteinExistence type="predicted"/>
<sequence length="107" mass="11930">MLLPSSLPILLGLLALLILSVGSRELLIRRGGARARRAEEPLHWALYGQYCMPPSIHDGAIHVPTWNPPSCRLVTRFYPHELVELWVASARRRHTSDASQIGGVDPM</sequence>